<dbReference type="InterPro" id="IPR036271">
    <property type="entry name" value="Tet_transcr_reg_TetR-rel_C_sf"/>
</dbReference>
<dbReference type="RefSeq" id="WP_044049269.1">
    <property type="nucleotide sequence ID" value="NZ_CP003984.1"/>
</dbReference>
<dbReference type="Pfam" id="PF00440">
    <property type="entry name" value="TetR_N"/>
    <property type="match status" value="1"/>
</dbReference>
<dbReference type="AlphaFoldDB" id="A0AAN0RHN8"/>
<feature type="domain" description="HTH tetR-type" evidence="3">
    <location>
        <begin position="10"/>
        <end position="70"/>
    </location>
</feature>
<dbReference type="Proteomes" id="UP000028680">
    <property type="component" value="Chromosome"/>
</dbReference>
<gene>
    <name evidence="4" type="ORF">RCA23_c08650</name>
</gene>
<dbReference type="Gene3D" id="1.10.10.60">
    <property type="entry name" value="Homeodomain-like"/>
    <property type="match status" value="1"/>
</dbReference>
<organism evidence="4 5">
    <name type="scientific">Planktomarina temperata RCA23</name>
    <dbReference type="NCBI Taxonomy" id="666509"/>
    <lineage>
        <taxon>Bacteria</taxon>
        <taxon>Pseudomonadati</taxon>
        <taxon>Pseudomonadota</taxon>
        <taxon>Alphaproteobacteria</taxon>
        <taxon>Rhodobacterales</taxon>
        <taxon>Paracoccaceae</taxon>
        <taxon>Planktomarina</taxon>
    </lineage>
</organism>
<dbReference type="GO" id="GO:0000976">
    <property type="term" value="F:transcription cis-regulatory region binding"/>
    <property type="evidence" value="ECO:0007669"/>
    <property type="project" value="TreeGrafter"/>
</dbReference>
<evidence type="ECO:0000313" key="4">
    <source>
        <dbReference type="EMBL" id="AII86421.1"/>
    </source>
</evidence>
<dbReference type="InterPro" id="IPR013573">
    <property type="entry name" value="Tscrpt_reg_YcdC_C"/>
</dbReference>
<keyword evidence="5" id="KW-1185">Reference proteome</keyword>
<sequence length="200" mass="22902">MKKTETRIQKKNHSAIKAAGLKVFAQFGFRGATLDQIAAESGLSKPNILYYFASKEAIYEALLAQLLTDWLQPVRDIDPAGDPVEEILKYAKHKLKMSRLYPRESRLYATEIIQGAPRIKSVLTGELREVVENLALLINHWADAGLIRAIDPYHLIFSIWAMTQHYADFDVQVKAILGERDHFEDAEQYLEDMLRRMLTV</sequence>
<name>A0AAN0RHN8_9RHOB</name>
<dbReference type="GO" id="GO:0003700">
    <property type="term" value="F:DNA-binding transcription factor activity"/>
    <property type="evidence" value="ECO:0007669"/>
    <property type="project" value="TreeGrafter"/>
</dbReference>
<keyword evidence="1 2" id="KW-0238">DNA-binding</keyword>
<dbReference type="PROSITE" id="PS50977">
    <property type="entry name" value="HTH_TETR_2"/>
    <property type="match status" value="1"/>
</dbReference>
<dbReference type="GO" id="GO:0045892">
    <property type="term" value="P:negative regulation of DNA-templated transcription"/>
    <property type="evidence" value="ECO:0007669"/>
    <property type="project" value="InterPro"/>
</dbReference>
<dbReference type="SUPFAM" id="SSF48498">
    <property type="entry name" value="Tetracyclin repressor-like, C-terminal domain"/>
    <property type="match status" value="1"/>
</dbReference>
<dbReference type="KEGG" id="ptp:RCA23_c08650"/>
<evidence type="ECO:0000256" key="1">
    <source>
        <dbReference type="ARBA" id="ARBA00023125"/>
    </source>
</evidence>
<dbReference type="PANTHER" id="PTHR30055:SF196">
    <property type="entry name" value="HTH-TYPE TRANSCRIPTIONAL REGULATOR RUTR"/>
    <property type="match status" value="1"/>
</dbReference>
<dbReference type="Gene3D" id="1.10.357.10">
    <property type="entry name" value="Tetracycline Repressor, domain 2"/>
    <property type="match status" value="1"/>
</dbReference>
<dbReference type="SUPFAM" id="SSF46689">
    <property type="entry name" value="Homeodomain-like"/>
    <property type="match status" value="1"/>
</dbReference>
<dbReference type="PANTHER" id="PTHR30055">
    <property type="entry name" value="HTH-TYPE TRANSCRIPTIONAL REGULATOR RUTR"/>
    <property type="match status" value="1"/>
</dbReference>
<dbReference type="InterPro" id="IPR001647">
    <property type="entry name" value="HTH_TetR"/>
</dbReference>
<evidence type="ECO:0000256" key="2">
    <source>
        <dbReference type="PROSITE-ProRule" id="PRU00335"/>
    </source>
</evidence>
<feature type="DNA-binding region" description="H-T-H motif" evidence="2">
    <location>
        <begin position="33"/>
        <end position="52"/>
    </location>
</feature>
<reference evidence="4 5" key="1">
    <citation type="journal article" date="2014" name="ISME J.">
        <title>Adaptation of an abundant Roseobacter RCA organism to pelagic systems revealed by genomic and transcriptomic analyses.</title>
        <authorList>
            <person name="Voget S."/>
            <person name="Wemheuer B."/>
            <person name="Brinkhoff T."/>
            <person name="Vollmers J."/>
            <person name="Dietrich S."/>
            <person name="Giebel H.A."/>
            <person name="Beardsley C."/>
            <person name="Sardemann C."/>
            <person name="Bakenhus I."/>
            <person name="Billerbeck S."/>
            <person name="Daniel R."/>
            <person name="Simon M."/>
        </authorList>
    </citation>
    <scope>NUCLEOTIDE SEQUENCE [LARGE SCALE GENOMIC DNA]</scope>
    <source>
        <strain evidence="4 5">RCA23</strain>
    </source>
</reference>
<evidence type="ECO:0000313" key="5">
    <source>
        <dbReference type="Proteomes" id="UP000028680"/>
    </source>
</evidence>
<accession>A0AAN0RHN8</accession>
<proteinExistence type="predicted"/>
<dbReference type="InterPro" id="IPR050109">
    <property type="entry name" value="HTH-type_TetR-like_transc_reg"/>
</dbReference>
<evidence type="ECO:0000259" key="3">
    <source>
        <dbReference type="PROSITE" id="PS50977"/>
    </source>
</evidence>
<protein>
    <submittedName>
        <fullName evidence="4">HTH-type transcriptional regulator</fullName>
    </submittedName>
</protein>
<dbReference type="EMBL" id="CP003984">
    <property type="protein sequence ID" value="AII86421.1"/>
    <property type="molecule type" value="Genomic_DNA"/>
</dbReference>
<dbReference type="InterPro" id="IPR009057">
    <property type="entry name" value="Homeodomain-like_sf"/>
</dbReference>
<dbReference type="Pfam" id="PF08362">
    <property type="entry name" value="TetR_C_3"/>
    <property type="match status" value="1"/>
</dbReference>
<dbReference type="PRINTS" id="PR00455">
    <property type="entry name" value="HTHTETR"/>
</dbReference>